<dbReference type="CDD" id="cd19941">
    <property type="entry name" value="TIL"/>
    <property type="match status" value="4"/>
</dbReference>
<evidence type="ECO:0000313" key="19">
    <source>
        <dbReference type="EMBL" id="KAL2092953.1"/>
    </source>
</evidence>
<evidence type="ECO:0000259" key="17">
    <source>
        <dbReference type="PROSITE" id="PS50234"/>
    </source>
</evidence>
<dbReference type="InterPro" id="IPR006207">
    <property type="entry name" value="Cys_knot_C"/>
</dbReference>
<dbReference type="PANTHER" id="PTHR11339">
    <property type="entry name" value="EXTRACELLULAR MATRIX GLYCOPROTEIN RELATED"/>
    <property type="match status" value="1"/>
</dbReference>
<dbReference type="FunFam" id="2.10.25.10:FF:000284">
    <property type="entry name" value="von Willebrand factor"/>
    <property type="match status" value="1"/>
</dbReference>
<dbReference type="PANTHER" id="PTHR11339:SF361">
    <property type="entry name" value="VON WILLEBRAND FACTOR"/>
    <property type="match status" value="1"/>
</dbReference>
<comment type="subunit">
    <text evidence="12">Multimeric. Interacts with F8.</text>
</comment>
<dbReference type="Pfam" id="PF23244">
    <property type="entry name" value="VWF"/>
    <property type="match status" value="1"/>
</dbReference>
<evidence type="ECO:0000256" key="1">
    <source>
        <dbReference type="ARBA" id="ARBA00004498"/>
    </source>
</evidence>
<dbReference type="PROSITE" id="PS01185">
    <property type="entry name" value="CTCK_1"/>
    <property type="match status" value="1"/>
</dbReference>
<dbReference type="SUPFAM" id="SSF57567">
    <property type="entry name" value="Serine protease inhibitors"/>
    <property type="match status" value="3"/>
</dbReference>
<keyword evidence="6" id="KW-0356">Hemostasis</keyword>
<feature type="domain" description="VWFD" evidence="18">
    <location>
        <begin position="1542"/>
        <end position="1716"/>
    </location>
</feature>
<evidence type="ECO:0000256" key="5">
    <source>
        <dbReference type="ARBA" id="ARBA00022685"/>
    </source>
</evidence>
<name>A0ABD1K1F6_9TELE</name>
<dbReference type="InterPro" id="IPR058753">
    <property type="entry name" value="TIL_OTOGL_Mucin"/>
</dbReference>
<evidence type="ECO:0000256" key="6">
    <source>
        <dbReference type="ARBA" id="ARBA00022696"/>
    </source>
</evidence>
<dbReference type="PROSITE" id="PS01225">
    <property type="entry name" value="CTCK_2"/>
    <property type="match status" value="1"/>
</dbReference>
<evidence type="ECO:0000259" key="18">
    <source>
        <dbReference type="PROSITE" id="PS51233"/>
    </source>
</evidence>
<dbReference type="Pfam" id="PF00092">
    <property type="entry name" value="VWA"/>
    <property type="match status" value="3"/>
</dbReference>
<feature type="disulfide bond" evidence="13">
    <location>
        <begin position="2342"/>
        <end position="2396"/>
    </location>
</feature>
<dbReference type="PROSITE" id="PS50184">
    <property type="entry name" value="VWFC_2"/>
    <property type="match status" value="3"/>
</dbReference>
<dbReference type="InterPro" id="IPR001007">
    <property type="entry name" value="VWF_dom"/>
</dbReference>
<dbReference type="SMART" id="SM00327">
    <property type="entry name" value="VWA"/>
    <property type="match status" value="3"/>
</dbReference>
<reference evidence="19 20" key="1">
    <citation type="submission" date="2024-09" db="EMBL/GenBank/DDBJ databases">
        <title>A chromosome-level genome assembly of Gray's grenadier anchovy, Coilia grayii.</title>
        <authorList>
            <person name="Fu Z."/>
        </authorList>
    </citation>
    <scope>NUCLEOTIDE SEQUENCE [LARGE SCALE GENOMIC DNA]</scope>
    <source>
        <strain evidence="19">G4</strain>
        <tissue evidence="19">Muscle</tissue>
    </source>
</reference>
<evidence type="ECO:0000256" key="4">
    <source>
        <dbReference type="ARBA" id="ARBA00022530"/>
    </source>
</evidence>
<evidence type="ECO:0000256" key="11">
    <source>
        <dbReference type="ARBA" id="ARBA00023180"/>
    </source>
</evidence>
<evidence type="ECO:0000256" key="8">
    <source>
        <dbReference type="ARBA" id="ARBA00022889"/>
    </source>
</evidence>
<feature type="disulfide bond" evidence="13">
    <location>
        <begin position="2316"/>
        <end position="2366"/>
    </location>
</feature>
<feature type="compositionally biased region" description="Pro residues" evidence="14">
    <location>
        <begin position="1013"/>
        <end position="1029"/>
    </location>
</feature>
<keyword evidence="11" id="KW-0325">Glycoprotein</keyword>
<dbReference type="SMART" id="SM00215">
    <property type="entry name" value="VWC_out"/>
    <property type="match status" value="2"/>
</dbReference>
<dbReference type="SUPFAM" id="SSF53300">
    <property type="entry name" value="vWA-like"/>
    <property type="match status" value="3"/>
</dbReference>
<evidence type="ECO:0000256" key="2">
    <source>
        <dbReference type="ARBA" id="ARBA00016619"/>
    </source>
</evidence>
<evidence type="ECO:0000259" key="15">
    <source>
        <dbReference type="PROSITE" id="PS01225"/>
    </source>
</evidence>
<evidence type="ECO:0000313" key="20">
    <source>
        <dbReference type="Proteomes" id="UP001591681"/>
    </source>
</evidence>
<dbReference type="InterPro" id="IPR002035">
    <property type="entry name" value="VWF_A"/>
</dbReference>
<evidence type="ECO:0000256" key="12">
    <source>
        <dbReference type="ARBA" id="ARBA00025858"/>
    </source>
</evidence>
<keyword evidence="4" id="KW-0272">Extracellular matrix</keyword>
<gene>
    <name evidence="19" type="ORF">ACEWY4_010265</name>
</gene>
<keyword evidence="7" id="KW-0677">Repeat</keyword>
<comment type="caution">
    <text evidence="19">The sequence shown here is derived from an EMBL/GenBank/DDBJ whole genome shotgun (WGS) entry which is preliminary data.</text>
</comment>
<dbReference type="SMART" id="SM00041">
    <property type="entry name" value="CT"/>
    <property type="match status" value="1"/>
</dbReference>
<dbReference type="Pfam" id="PF08742">
    <property type="entry name" value="C8"/>
    <property type="match status" value="3"/>
</dbReference>
<proteinExistence type="predicted"/>
<feature type="domain" description="VWFA" evidence="17">
    <location>
        <begin position="1092"/>
        <end position="1260"/>
    </location>
</feature>
<dbReference type="PRINTS" id="PR00453">
    <property type="entry name" value="VWFADOMAIN"/>
</dbReference>
<dbReference type="FunFam" id="2.10.25.10:FF:000055">
    <property type="entry name" value="alpha-tectorin isoform X1"/>
    <property type="match status" value="1"/>
</dbReference>
<keyword evidence="5" id="KW-0165">Cleavage on pair of basic residues</keyword>
<evidence type="ECO:0000256" key="13">
    <source>
        <dbReference type="PROSITE-ProRule" id="PRU00039"/>
    </source>
</evidence>
<feature type="region of interest" description="Disordered" evidence="14">
    <location>
        <begin position="1013"/>
        <end position="1036"/>
    </location>
</feature>
<feature type="disulfide bond" evidence="13">
    <location>
        <begin position="2331"/>
        <end position="2380"/>
    </location>
</feature>
<feature type="domain" description="VWFC" evidence="16">
    <location>
        <begin position="2027"/>
        <end position="2094"/>
    </location>
</feature>
<dbReference type="Pfam" id="PF00093">
    <property type="entry name" value="VWC"/>
    <property type="match status" value="1"/>
</dbReference>
<evidence type="ECO:0000256" key="10">
    <source>
        <dbReference type="ARBA" id="ARBA00023157"/>
    </source>
</evidence>
<keyword evidence="20" id="KW-1185">Reference proteome</keyword>
<feature type="domain" description="VWFD" evidence="18">
    <location>
        <begin position="1"/>
        <end position="124"/>
    </location>
</feature>
<keyword evidence="9" id="KW-0094">Blood coagulation</keyword>
<feature type="domain" description="VWFC" evidence="16">
    <location>
        <begin position="2172"/>
        <end position="2237"/>
    </location>
</feature>
<dbReference type="PROSITE" id="PS01208">
    <property type="entry name" value="VWFC_1"/>
    <property type="match status" value="2"/>
</dbReference>
<dbReference type="Pfam" id="PF01826">
    <property type="entry name" value="TIL"/>
    <property type="match status" value="2"/>
</dbReference>
<dbReference type="InterPro" id="IPR001846">
    <property type="entry name" value="VWF_type-D"/>
</dbReference>
<dbReference type="EMBL" id="JBHFQA010000009">
    <property type="protein sequence ID" value="KAL2092953.1"/>
    <property type="molecule type" value="Genomic_DNA"/>
</dbReference>
<dbReference type="InterPro" id="IPR036465">
    <property type="entry name" value="vWFA_dom_sf"/>
</dbReference>
<keyword evidence="10 13" id="KW-1015">Disulfide bond</keyword>
<dbReference type="InterPro" id="IPR014853">
    <property type="entry name" value="VWF/SSPO/ZAN-like_Cys-rich_dom"/>
</dbReference>
<dbReference type="PROSITE" id="PS50234">
    <property type="entry name" value="VWFA"/>
    <property type="match status" value="3"/>
</dbReference>
<feature type="domain" description="CTCK" evidence="15">
    <location>
        <begin position="2316"/>
        <end position="2404"/>
    </location>
</feature>
<dbReference type="SMART" id="SM00214">
    <property type="entry name" value="VWC"/>
    <property type="match status" value="6"/>
</dbReference>
<keyword evidence="3" id="KW-0964">Secreted</keyword>
<dbReference type="Pfam" id="PF00094">
    <property type="entry name" value="VWD"/>
    <property type="match status" value="3"/>
</dbReference>
<comment type="subcellular location">
    <subcellularLocation>
        <location evidence="1">Secreted</location>
        <location evidence="1">Extracellular space</location>
        <location evidence="1">Extracellular matrix</location>
    </subcellularLocation>
</comment>
<dbReference type="SMART" id="SM00216">
    <property type="entry name" value="VWD"/>
    <property type="match status" value="2"/>
</dbReference>
<dbReference type="InterPro" id="IPR002919">
    <property type="entry name" value="TIL_dom"/>
</dbReference>
<keyword evidence="8" id="KW-0130">Cell adhesion</keyword>
<feature type="domain" description="VWFD" evidence="18">
    <location>
        <begin position="428"/>
        <end position="595"/>
    </location>
</feature>
<dbReference type="CDD" id="cd01450">
    <property type="entry name" value="vWFA_subfamily_ECM"/>
    <property type="match status" value="3"/>
</dbReference>
<feature type="disulfide bond" evidence="13">
    <location>
        <begin position="2346"/>
        <end position="2398"/>
    </location>
</feature>
<dbReference type="InterPro" id="IPR036084">
    <property type="entry name" value="Ser_inhib-like_sf"/>
</dbReference>
<dbReference type="PROSITE" id="PS51233">
    <property type="entry name" value="VWFD"/>
    <property type="match status" value="3"/>
</dbReference>
<organism evidence="19 20">
    <name type="scientific">Coilia grayii</name>
    <name type="common">Gray's grenadier anchovy</name>
    <dbReference type="NCBI Taxonomy" id="363190"/>
    <lineage>
        <taxon>Eukaryota</taxon>
        <taxon>Metazoa</taxon>
        <taxon>Chordata</taxon>
        <taxon>Craniata</taxon>
        <taxon>Vertebrata</taxon>
        <taxon>Euteleostomi</taxon>
        <taxon>Actinopterygii</taxon>
        <taxon>Neopterygii</taxon>
        <taxon>Teleostei</taxon>
        <taxon>Clupei</taxon>
        <taxon>Clupeiformes</taxon>
        <taxon>Clupeoidei</taxon>
        <taxon>Engraulidae</taxon>
        <taxon>Coilinae</taxon>
        <taxon>Coilia</taxon>
    </lineage>
</organism>
<evidence type="ECO:0000259" key="16">
    <source>
        <dbReference type="PROSITE" id="PS50184"/>
    </source>
</evidence>
<feature type="domain" description="VWFA" evidence="17">
    <location>
        <begin position="1287"/>
        <end position="1464"/>
    </location>
</feature>
<accession>A0ABD1K1F6</accession>
<feature type="domain" description="VWFA" evidence="17">
    <location>
        <begin position="829"/>
        <end position="1002"/>
    </location>
</feature>
<dbReference type="Gene3D" id="3.40.50.410">
    <property type="entry name" value="von Willebrand factor, type A domain"/>
    <property type="match status" value="3"/>
</dbReference>
<feature type="domain" description="VWFC" evidence="16">
    <location>
        <begin position="1857"/>
        <end position="1928"/>
    </location>
</feature>
<dbReference type="Pfam" id="PF25962">
    <property type="entry name" value="TIL_OTOGL_Mucin"/>
    <property type="match status" value="1"/>
</dbReference>
<dbReference type="SMART" id="SM00832">
    <property type="entry name" value="C8"/>
    <property type="match status" value="3"/>
</dbReference>
<evidence type="ECO:0000256" key="3">
    <source>
        <dbReference type="ARBA" id="ARBA00022525"/>
    </source>
</evidence>
<evidence type="ECO:0000256" key="14">
    <source>
        <dbReference type="SAM" id="MobiDB-lite"/>
    </source>
</evidence>
<evidence type="ECO:0000256" key="7">
    <source>
        <dbReference type="ARBA" id="ARBA00022737"/>
    </source>
</evidence>
<evidence type="ECO:0000256" key="9">
    <source>
        <dbReference type="ARBA" id="ARBA00023084"/>
    </source>
</evidence>
<protein>
    <recommendedName>
        <fullName evidence="2">von Willebrand factor</fullName>
    </recommendedName>
</protein>
<dbReference type="InterPro" id="IPR050780">
    <property type="entry name" value="Mucin_vWF_Thrombospondin_sf"/>
</dbReference>
<sequence>MFVEVNFKDIQWLCPFFLKCAAQLRWESAAGGRGSIVCSTGCDLCVQRTVHTAVRLSYRDDLSLDWDGRGRVVLRLSPVFADKTCGLCGNYNGNQGDDFRTPAGLVEARVEGFGNAWKIHPECDNLHHQHTDPCSLNPKRVLFAEESCSILLSPKFEACHNEVNPLPFMKNCRYDLCACADGHECLCLAVSSYSAACAAKGVLIHWRGNGYCEMECPGKQQYEVCGSVCNQSCRSLSQPEDKCVSLCVEGCFCPTGLFLSDSGECVSKEHCSCHYDGEIYQPNDVFADHHTICYCENGSMRCTANDNSGAIMTDLFFDDEFSPSRERRSVSCAPPLEKLVCASPRERGIECARTCQNMDLECVSQGCISGCVCPPGMVRHRRECIPPQQCPCFHNNRPYAPGESVKKDCNTCVCQGRHWQCTQNVCDGVCRTVGESHYITYDGLKYTFPGRCQYVLAQDYCNGLDGSFRVLVENAACGLVGQRCRKSVTVFYKGGVIVMDNGEVRMKRPVLSGVQVEIVRSGLYYILLLGSDISITWDTATRLEVQITGQHMGKVCGLCGNFDGNQNNDLLSSNQQIEVEPADFGNSWKTQPSCADATPLPSQCSTDMLKLVMVEQSCRVLTSSIFKECNSVVDAEPYWEICSHDSCACPSVGDCVCFCDAIAAYAHTCAQNGVVVHWRSSDLCPLSCEHLNQDPECQWKYNACAEACPLSCQHPEALHCPQVCVEGCHATCPPGQILDELLLQCVSPEQCQVCMHKGERVSHGKHIIVNHDNPELCKICRCENNTLTCESCPLAGVPTTLEPTTIFTTPAPLPYSTAMPEDGCDRAMDLAFLIDGSAALSEEDFAAVKAFVLRVAERFRMGSAHTRATVLLFHNGVKSYGMQVQKWIFRKMVRDLRYTGGEVAYIDEAIKYLSVYIYDKDKRQHAERVAILLTASKNPRPMRTTPRLLRKKDITVLSVALGPDVDMVQINDIAKATPASRTYVLSSAAELEDQGLLITDYLCTLGLEPKIPQPKATPVPERPQAPVPPQGQLLYPSPTAPPTPTITERAAALPTALVTTVPAFVTTDHSLAITVRTGHTHLTPSPGQEAVDLVFVLEGSDAVGEVSFNRTRDSLVEVVTMLEVEELIRITIVQYSEVVTVEMRSMDIHHRQLLLERMRQIRWAGGTKTNTGHAIRSLYQTSTTQRPSHTPDQLVFLVTQNPPTDVIERPHSSTHTQVFPVLIGPKVQEVDLEILSHPQKPIVFQKPEDLSLLRPLLLNLTRKPPVLPSLPPLATLPPSVPCTKPMDVQFLLRASQADLEDMKTFVRSFIQNTDIGPNSTQVSVQVYGEKVVEEISWGDKQSSENLLSRLKSIQATPSDTARLGSALQSAIRRAISSASGGRVGVPKVVVMVMTDRSLDSVQEATNEALTAGVAVFPVGVGVEFDHNELSTLAGAQTPTNAIQLSSMDDLIALGTLGHTFYDKLCRAGPPGVCVDDDGKQRKPGESWLLSDGCHTLLCNPGGTVTMQSHRVNCERMELPTCSGNIRPIKVQEACGCSWQCPCMCIGSSSNHIVPFGGPALKLESFCSYSLIKMGAAEVILHTAPCEALSNQICMKSMELRGGGADVVLLDDMKVRVNGVVTAVPVGVGGVEVAQVGAVLHHLHAPEMALTITFTPQSNEFTITRATNVTTVTSGICGSCGHEQLLLSDGSMTSDPEQYLRSWVVGECAPTPPDMCVPGVAERCIVMQQAAFQMCHALVPTEPYMALCRDTACHPRDVCDLVSAYASACRQQGVCVNWRTPDMCPMSCPTTMRYQACRTGCVEDCDGGVGYLSHRAVRGDGLPMGGDPQCSTTPTEGCFCPEGTVQRGEECVSREACKECVDQNGHAHPYLQSWSPDDNPCLMCVCLDQKQINCTALPCTNSKAPVCGPCEILREKKSSCCPEYECVCDVEKCVRPEPPRCDTGQSLSLTNPGACVPVYECVCKKEECPPPPSCPAHKRLSATKTQCCDVAECVCDCHNSTKTCPLGHITKATTNDCDCTDVSCQPDKVCVLDGVMYQVGSHWDQGCQTCTCTDRRDDRNSVYITKCWQKECGNEICPLGSSYSEAEGECCGKCVRTSCLANDNTLKEVGERWQADVIGCVWNECVKVNQEVFIAHSNISCHMIDTPACPLGTKLQCNTVDHCCPVCQCVPLDVCVMNHTIIGAGERVMVDVCTHCECSMDEGLIKKPRLTCRKTTCSECPEGYTMEPVADSCCGRCVASSCTIRSPDAELISLKANSSREDGCILHSCGVNKDGDLVLETRITTCPPLNRQQCLDEGGKITQIGDSCCEMCTEPECRKAVGVLNYIRVDDCQSEEKVELRYCEGKCRSKSVYSLEKHAVEPECVCCSSTGTEPLSVALHCPNGTHTHTELLSVTGCECQAHACPAEHIV</sequence>
<dbReference type="Gene3D" id="2.10.25.10">
    <property type="entry name" value="Laminin"/>
    <property type="match status" value="4"/>
</dbReference>
<dbReference type="Proteomes" id="UP001591681">
    <property type="component" value="Unassembled WGS sequence"/>
</dbReference>